<evidence type="ECO:0000313" key="1">
    <source>
        <dbReference type="EMBL" id="PTL59811.1"/>
    </source>
</evidence>
<proteinExistence type="predicted"/>
<gene>
    <name evidence="1" type="ORF">C7Y72_09185</name>
</gene>
<dbReference type="InterPro" id="IPR027961">
    <property type="entry name" value="DUF4442"/>
</dbReference>
<dbReference type="Proteomes" id="UP000240739">
    <property type="component" value="Unassembled WGS sequence"/>
</dbReference>
<organism evidence="1 2">
    <name type="scientific">Paraconexibacter algicola</name>
    <dbReference type="NCBI Taxonomy" id="2133960"/>
    <lineage>
        <taxon>Bacteria</taxon>
        <taxon>Bacillati</taxon>
        <taxon>Actinomycetota</taxon>
        <taxon>Thermoleophilia</taxon>
        <taxon>Solirubrobacterales</taxon>
        <taxon>Paraconexibacteraceae</taxon>
        <taxon>Paraconexibacter</taxon>
    </lineage>
</organism>
<dbReference type="AlphaFoldDB" id="A0A2T4UKR5"/>
<dbReference type="OrthoDB" id="196313at2"/>
<dbReference type="RefSeq" id="WP_107568455.1">
    <property type="nucleotide sequence ID" value="NZ_PYYB01000001.1"/>
</dbReference>
<sequence>MDYVALAAGYERMIPFAHHIGIAIREIAPGTAVAVLPDADELKNHVGSQHAGALFTVAEAASGGAFLGAFAEHLATLTPLAERAEIAYLKIARGPIIASAALRTPVDEVLAALDTDGKARFEVGVELHDEAGVEVGRVTVHWYVRRTAPAETSA</sequence>
<reference evidence="1 2" key="1">
    <citation type="submission" date="2018-03" db="EMBL/GenBank/DDBJ databases">
        <title>Aquarubrobacter algicola gen. nov., sp. nov., a novel actinobacterium isolated from shallow eutrophic lake during the end of cyanobacterial harmful algal blooms.</title>
        <authorList>
            <person name="Chun S.J."/>
        </authorList>
    </citation>
    <scope>NUCLEOTIDE SEQUENCE [LARGE SCALE GENOMIC DNA]</scope>
    <source>
        <strain evidence="1 2">Seoho-28</strain>
    </source>
</reference>
<evidence type="ECO:0000313" key="2">
    <source>
        <dbReference type="Proteomes" id="UP000240739"/>
    </source>
</evidence>
<dbReference type="Pfam" id="PF14539">
    <property type="entry name" value="DUF4442"/>
    <property type="match status" value="1"/>
</dbReference>
<comment type="caution">
    <text evidence="1">The sequence shown here is derived from an EMBL/GenBank/DDBJ whole genome shotgun (WGS) entry which is preliminary data.</text>
</comment>
<dbReference type="SUPFAM" id="SSF54637">
    <property type="entry name" value="Thioesterase/thiol ester dehydrase-isomerase"/>
    <property type="match status" value="1"/>
</dbReference>
<keyword evidence="2" id="KW-1185">Reference proteome</keyword>
<accession>A0A2T4UKR5</accession>
<dbReference type="InterPro" id="IPR029069">
    <property type="entry name" value="HotDog_dom_sf"/>
</dbReference>
<dbReference type="Gene3D" id="3.10.129.10">
    <property type="entry name" value="Hotdog Thioesterase"/>
    <property type="match status" value="1"/>
</dbReference>
<protein>
    <submittedName>
        <fullName evidence="1">DUF4442 domain-containing protein</fullName>
    </submittedName>
</protein>
<name>A0A2T4UKR5_9ACTN</name>
<dbReference type="EMBL" id="PYYB01000001">
    <property type="protein sequence ID" value="PTL59811.1"/>
    <property type="molecule type" value="Genomic_DNA"/>
</dbReference>